<keyword evidence="2" id="KW-0540">Nuclease</keyword>
<sequence length="261" mass="29157">MNILERTRIEKTALEHGWENILSSDEQAVLAGSARHHAQVSITRPSSDEWRVTFNKPLLTKEVARDYPLTDATTFSVSASDQLAGLLRRAAELASALPNQAAETFHARLQREMEKVKDTGTEVERLVKQRVGQDTFREALLDYWGGACAVTGIAIPEMLRASHAKPWSECESDEERLDVFNGFLLSANLDALFDCGLISFDTDGKLLVSSQISAQQRSLIGLADTLVLRWVATEHLSYLAWHRQFLFKAPHVPYTTQVSCT</sequence>
<accession>A0A1H4F9R8</accession>
<dbReference type="GO" id="GO:0004519">
    <property type="term" value="F:endonuclease activity"/>
    <property type="evidence" value="ECO:0007669"/>
    <property type="project" value="UniProtKB-KW"/>
</dbReference>
<dbReference type="STRING" id="525918.SAMN05660964_02855"/>
<gene>
    <name evidence="2" type="ORF">SAMN05660964_02855</name>
</gene>
<feature type="domain" description="HNH nuclease" evidence="1">
    <location>
        <begin position="148"/>
        <end position="201"/>
    </location>
</feature>
<protein>
    <submittedName>
        <fullName evidence="2">HNH endonuclease</fullName>
    </submittedName>
</protein>
<keyword evidence="2" id="KW-0255">Endonuclease</keyword>
<keyword evidence="3" id="KW-1185">Reference proteome</keyword>
<evidence type="ECO:0000259" key="1">
    <source>
        <dbReference type="Pfam" id="PF13391"/>
    </source>
</evidence>
<dbReference type="Pfam" id="PF13391">
    <property type="entry name" value="HNH_2"/>
    <property type="match status" value="1"/>
</dbReference>
<keyword evidence="2" id="KW-0378">Hydrolase</keyword>
<evidence type="ECO:0000313" key="3">
    <source>
        <dbReference type="Proteomes" id="UP000199397"/>
    </source>
</evidence>
<dbReference type="OrthoDB" id="529575at2"/>
<dbReference type="InterPro" id="IPR003615">
    <property type="entry name" value="HNH_nuc"/>
</dbReference>
<reference evidence="2 3" key="1">
    <citation type="submission" date="2016-10" db="EMBL/GenBank/DDBJ databases">
        <authorList>
            <person name="de Groot N.N."/>
        </authorList>
    </citation>
    <scope>NUCLEOTIDE SEQUENCE [LARGE SCALE GENOMIC DNA]</scope>
    <source>
        <strain evidence="2 3">DSM 21228</strain>
    </source>
</reference>
<evidence type="ECO:0000313" key="2">
    <source>
        <dbReference type="EMBL" id="SEA93222.1"/>
    </source>
</evidence>
<dbReference type="AlphaFoldDB" id="A0A1H4F9R8"/>
<dbReference type="Proteomes" id="UP000199397">
    <property type="component" value="Unassembled WGS sequence"/>
</dbReference>
<organism evidence="2 3">
    <name type="scientific">Thiothrix caldifontis</name>
    <dbReference type="NCBI Taxonomy" id="525918"/>
    <lineage>
        <taxon>Bacteria</taxon>
        <taxon>Pseudomonadati</taxon>
        <taxon>Pseudomonadota</taxon>
        <taxon>Gammaproteobacteria</taxon>
        <taxon>Thiotrichales</taxon>
        <taxon>Thiotrichaceae</taxon>
        <taxon>Thiothrix</taxon>
    </lineage>
</organism>
<proteinExistence type="predicted"/>
<dbReference type="EMBL" id="FNQP01000019">
    <property type="protein sequence ID" value="SEA93222.1"/>
    <property type="molecule type" value="Genomic_DNA"/>
</dbReference>
<dbReference type="RefSeq" id="WP_093069700.1">
    <property type="nucleotide sequence ID" value="NZ_FNQP01000019.1"/>
</dbReference>
<name>A0A1H4F9R8_9GAMM</name>